<organism evidence="2 3">
    <name type="scientific">Lactuca sativa</name>
    <name type="common">Garden lettuce</name>
    <dbReference type="NCBI Taxonomy" id="4236"/>
    <lineage>
        <taxon>Eukaryota</taxon>
        <taxon>Viridiplantae</taxon>
        <taxon>Streptophyta</taxon>
        <taxon>Embryophyta</taxon>
        <taxon>Tracheophyta</taxon>
        <taxon>Spermatophyta</taxon>
        <taxon>Magnoliopsida</taxon>
        <taxon>eudicotyledons</taxon>
        <taxon>Gunneridae</taxon>
        <taxon>Pentapetalae</taxon>
        <taxon>asterids</taxon>
        <taxon>campanulids</taxon>
        <taxon>Asterales</taxon>
        <taxon>Asteraceae</taxon>
        <taxon>Cichorioideae</taxon>
        <taxon>Cichorieae</taxon>
        <taxon>Lactucinae</taxon>
        <taxon>Lactuca</taxon>
    </lineage>
</organism>
<dbReference type="EMBL" id="NBSK02000003">
    <property type="protein sequence ID" value="KAJ0216550.1"/>
    <property type="molecule type" value="Genomic_DNA"/>
</dbReference>
<proteinExistence type="predicted"/>
<evidence type="ECO:0000313" key="2">
    <source>
        <dbReference type="EMBL" id="KAJ0216550.1"/>
    </source>
</evidence>
<gene>
    <name evidence="2" type="ORF">LSAT_V11C300142730</name>
</gene>
<feature type="region of interest" description="Disordered" evidence="1">
    <location>
        <begin position="146"/>
        <end position="168"/>
    </location>
</feature>
<sequence length="168" mass="19226">MTSNNAESVNALFIDSRKMHIIPLLEFFHCLSQEWCNKCCIDGVLTEWGEKVVRKNEERTTRLFVLWSCHNGLKALEKTDFGHLAIDAYQMETLPLPESCDWELLDEMMVVKPPIMDTRQAGRPKNKNRIPSQGEEPIVRRCSRCDSTTHNAGTCPALVPVKKKNPKK</sequence>
<dbReference type="Proteomes" id="UP000235145">
    <property type="component" value="Unassembled WGS sequence"/>
</dbReference>
<protein>
    <submittedName>
        <fullName evidence="2">Uncharacterized protein</fullName>
    </submittedName>
</protein>
<evidence type="ECO:0000313" key="3">
    <source>
        <dbReference type="Proteomes" id="UP000235145"/>
    </source>
</evidence>
<accession>A0A9R1XJ26</accession>
<evidence type="ECO:0000256" key="1">
    <source>
        <dbReference type="SAM" id="MobiDB-lite"/>
    </source>
</evidence>
<comment type="caution">
    <text evidence="2">The sequence shown here is derived from an EMBL/GenBank/DDBJ whole genome shotgun (WGS) entry which is preliminary data.</text>
</comment>
<dbReference type="AlphaFoldDB" id="A0A9R1XJ26"/>
<reference evidence="2 3" key="1">
    <citation type="journal article" date="2017" name="Nat. Commun.">
        <title>Genome assembly with in vitro proximity ligation data and whole-genome triplication in lettuce.</title>
        <authorList>
            <person name="Reyes-Chin-Wo S."/>
            <person name="Wang Z."/>
            <person name="Yang X."/>
            <person name="Kozik A."/>
            <person name="Arikit S."/>
            <person name="Song C."/>
            <person name="Xia L."/>
            <person name="Froenicke L."/>
            <person name="Lavelle D.O."/>
            <person name="Truco M.J."/>
            <person name="Xia R."/>
            <person name="Zhu S."/>
            <person name="Xu C."/>
            <person name="Xu H."/>
            <person name="Xu X."/>
            <person name="Cox K."/>
            <person name="Korf I."/>
            <person name="Meyers B.C."/>
            <person name="Michelmore R.W."/>
        </authorList>
    </citation>
    <scope>NUCLEOTIDE SEQUENCE [LARGE SCALE GENOMIC DNA]</scope>
    <source>
        <strain evidence="3">cv. Salinas</strain>
        <tissue evidence="2">Seedlings</tissue>
    </source>
</reference>
<keyword evidence="3" id="KW-1185">Reference proteome</keyword>
<name>A0A9R1XJ26_LACSA</name>